<name>A0A1I3L2Y2_9FLAO</name>
<evidence type="ECO:0000313" key="7">
    <source>
        <dbReference type="Proteomes" id="UP000243887"/>
    </source>
</evidence>
<proteinExistence type="inferred from homology"/>
<reference evidence="7" key="1">
    <citation type="submission" date="2016-10" db="EMBL/GenBank/DDBJ databases">
        <authorList>
            <person name="Varghese N."/>
            <person name="Submissions S."/>
        </authorList>
    </citation>
    <scope>NUCLEOTIDE SEQUENCE [LARGE SCALE GENOMIC DNA]</scope>
    <source>
        <strain evidence="7">DSM 26542</strain>
    </source>
</reference>
<dbReference type="EMBL" id="FORU01000001">
    <property type="protein sequence ID" value="SFI78986.1"/>
    <property type="molecule type" value="Genomic_DNA"/>
</dbReference>
<keyword evidence="3 6" id="KW-0418">Kinase</keyword>
<comment type="similarity">
    <text evidence="1">Belongs to the HipA Ser/Thr kinase family.</text>
</comment>
<keyword evidence="2" id="KW-0808">Transferase</keyword>
<keyword evidence="7" id="KW-1185">Reference proteome</keyword>
<evidence type="ECO:0000259" key="5">
    <source>
        <dbReference type="Pfam" id="PF13657"/>
    </source>
</evidence>
<feature type="domain" description="HipA-like C-terminal" evidence="4">
    <location>
        <begin position="171"/>
        <end position="388"/>
    </location>
</feature>
<gene>
    <name evidence="6" type="ORF">SAMN04487893_101152</name>
</gene>
<dbReference type="RefSeq" id="WP_090677542.1">
    <property type="nucleotide sequence ID" value="NZ_FORU01000001.1"/>
</dbReference>
<organism evidence="6 7">
    <name type="scientific">Myroides guanonis</name>
    <dbReference type="NCBI Taxonomy" id="1150112"/>
    <lineage>
        <taxon>Bacteria</taxon>
        <taxon>Pseudomonadati</taxon>
        <taxon>Bacteroidota</taxon>
        <taxon>Flavobacteriia</taxon>
        <taxon>Flavobacteriales</taxon>
        <taxon>Flavobacteriaceae</taxon>
        <taxon>Myroides</taxon>
    </lineage>
</organism>
<dbReference type="InterPro" id="IPR017508">
    <property type="entry name" value="HipA_N1"/>
</dbReference>
<dbReference type="PANTHER" id="PTHR37419">
    <property type="entry name" value="SERINE/THREONINE-PROTEIN KINASE TOXIN HIPA"/>
    <property type="match status" value="1"/>
</dbReference>
<dbReference type="AlphaFoldDB" id="A0A1I3L2Y2"/>
<evidence type="ECO:0000256" key="3">
    <source>
        <dbReference type="ARBA" id="ARBA00022777"/>
    </source>
</evidence>
<dbReference type="Proteomes" id="UP000243887">
    <property type="component" value="Unassembled WGS sequence"/>
</dbReference>
<dbReference type="Gene3D" id="1.10.1070.20">
    <property type="match status" value="1"/>
</dbReference>
<dbReference type="PANTHER" id="PTHR37419:SF8">
    <property type="entry name" value="TOXIN YJJJ"/>
    <property type="match status" value="1"/>
</dbReference>
<dbReference type="Pfam" id="PF13657">
    <property type="entry name" value="Couple_hipA"/>
    <property type="match status" value="1"/>
</dbReference>
<evidence type="ECO:0000313" key="6">
    <source>
        <dbReference type="EMBL" id="SFI78986.1"/>
    </source>
</evidence>
<feature type="domain" description="HipA N-terminal subdomain 1" evidence="5">
    <location>
        <begin position="8"/>
        <end position="122"/>
    </location>
</feature>
<dbReference type="InterPro" id="IPR012893">
    <property type="entry name" value="HipA-like_C"/>
</dbReference>
<dbReference type="GO" id="GO:0005829">
    <property type="term" value="C:cytosol"/>
    <property type="evidence" value="ECO:0007669"/>
    <property type="project" value="TreeGrafter"/>
</dbReference>
<sequence>MAKNNLIKVSVFGQEIGTLGYDEKDEISFFQYNPDFLKSNRFTNIFPIPNVIKRTTQVQVFKKFSGETFRSIPPVFADSLPDMFGNIIFREWLELSKGRQKGVTVLEQLAYVSNRGMGALEYSPAKEIPKNSSIDINEIVDVVKKVLNLKGESRGRDLNEESLLNVFKIGSSAGGARPKILISENKQTKEIIPGDLNFSNDYNHYLVKLDIGDVPYSREVIEYCYYLTATSLGLTMMKSFLIEGKHFATTRFDRINGEKKHILTATGLTGWDFKSADVSTYENLFNLAIYLKIPHSQVEELFARMVFNVVFCNTDDHLKNHSFVYDSDNDSWNLSPLYDVTYSLNPLINYLRVSQALSINGKRSDISLEDIMTIADAFTIKEAQGYIKRSNEAIDFWSKTAQEQGVPSKVLERIKGDFRVI</sequence>
<dbReference type="OrthoDB" id="9805913at2"/>
<evidence type="ECO:0000256" key="2">
    <source>
        <dbReference type="ARBA" id="ARBA00022679"/>
    </source>
</evidence>
<evidence type="ECO:0000259" key="4">
    <source>
        <dbReference type="Pfam" id="PF07804"/>
    </source>
</evidence>
<accession>A0A1I3L2Y2</accession>
<protein>
    <submittedName>
        <fullName evidence="6">Serine/threonine-protein kinase HipA</fullName>
    </submittedName>
</protein>
<dbReference type="STRING" id="1150112.SAMN04487893_101152"/>
<dbReference type="GO" id="GO:0004674">
    <property type="term" value="F:protein serine/threonine kinase activity"/>
    <property type="evidence" value="ECO:0007669"/>
    <property type="project" value="TreeGrafter"/>
</dbReference>
<dbReference type="Pfam" id="PF07804">
    <property type="entry name" value="HipA_C"/>
    <property type="match status" value="1"/>
</dbReference>
<dbReference type="InterPro" id="IPR052028">
    <property type="entry name" value="HipA_Ser/Thr_kinase"/>
</dbReference>
<evidence type="ECO:0000256" key="1">
    <source>
        <dbReference type="ARBA" id="ARBA00010164"/>
    </source>
</evidence>